<reference evidence="2" key="1">
    <citation type="journal article" date="2013" name="Stand. Genomic Sci.">
        <title>Complete genome sequence of the halophilic bacterium Spirochaeta africana type strain (Z-7692(T)) from the alkaline Lake Magadi in the East African Rift.</title>
        <authorList>
            <person name="Liolos K."/>
            <person name="Abt B."/>
            <person name="Scheuner C."/>
            <person name="Teshima H."/>
            <person name="Held B."/>
            <person name="Lapidus A."/>
            <person name="Nolan M."/>
            <person name="Lucas S."/>
            <person name="Deshpande S."/>
            <person name="Cheng J.F."/>
            <person name="Tapia R."/>
            <person name="Goodwin L.A."/>
            <person name="Pitluck S."/>
            <person name="Pagani I."/>
            <person name="Ivanova N."/>
            <person name="Mavromatis K."/>
            <person name="Mikhailova N."/>
            <person name="Huntemann M."/>
            <person name="Pati A."/>
            <person name="Chen A."/>
            <person name="Palaniappan K."/>
            <person name="Land M."/>
            <person name="Rohde M."/>
            <person name="Tindall B.J."/>
            <person name="Detter J.C."/>
            <person name="Goker M."/>
            <person name="Bristow J."/>
            <person name="Eisen J.A."/>
            <person name="Markowitz V."/>
            <person name="Hugenholtz P."/>
            <person name="Woyke T."/>
            <person name="Klenk H.P."/>
            <person name="Kyrpides N.C."/>
        </authorList>
    </citation>
    <scope>NUCLEOTIDE SEQUENCE</scope>
    <source>
        <strain evidence="2">ATCC 700263 / DSM 8902 / Z-7692</strain>
    </source>
</reference>
<dbReference type="AlphaFoldDB" id="H9ULB6"/>
<protein>
    <submittedName>
        <fullName evidence="1">Uncharacterized protein</fullName>
    </submittedName>
</protein>
<name>H9ULB6_SPIAZ</name>
<accession>H9ULB6</accession>
<organism evidence="1 2">
    <name type="scientific">Spirochaeta africana (strain ATCC 700263 / DSM 8902 / Z-7692)</name>
    <dbReference type="NCBI Taxonomy" id="889378"/>
    <lineage>
        <taxon>Bacteria</taxon>
        <taxon>Pseudomonadati</taxon>
        <taxon>Spirochaetota</taxon>
        <taxon>Spirochaetia</taxon>
        <taxon>Spirochaetales</taxon>
        <taxon>Spirochaetaceae</taxon>
        <taxon>Spirochaeta</taxon>
    </lineage>
</organism>
<evidence type="ECO:0000313" key="2">
    <source>
        <dbReference type="Proteomes" id="UP000007383"/>
    </source>
</evidence>
<dbReference type="Proteomes" id="UP000007383">
    <property type="component" value="Chromosome"/>
</dbReference>
<sequence>MAVLSAFGLGDADHAAVIVDVSQAQVNVFADAQPGGVYQTDGGAVFGVRNAADNCTHLPFREHHRQALLVAGPQLLGGHTTPEHGFQIELDGIYRQVLEACAAVVFGNVVDIAQHLGAVGIGLLAELEKPADMQQIGFDRVGTVAAALQMPPAFCQGILAGW</sequence>
<dbReference type="EMBL" id="CP003282">
    <property type="protein sequence ID" value="AFG38309.1"/>
    <property type="molecule type" value="Genomic_DNA"/>
</dbReference>
<dbReference type="HOGENOM" id="CLU_1634335_0_0_12"/>
<dbReference type="KEGG" id="sfc:Spiaf_2274"/>
<keyword evidence="2" id="KW-1185">Reference proteome</keyword>
<gene>
    <name evidence="1" type="ordered locus">Spiaf_2274</name>
</gene>
<evidence type="ECO:0000313" key="1">
    <source>
        <dbReference type="EMBL" id="AFG38309.1"/>
    </source>
</evidence>
<proteinExistence type="predicted"/>